<protein>
    <submittedName>
        <fullName evidence="1">Uncharacterized protein</fullName>
    </submittedName>
</protein>
<accession>A0ABP3AIP8</accession>
<sequence length="37" mass="4206">MYWATAKCWSIRSAGKVTVSPVRKAGMTPFVTRIIEY</sequence>
<gene>
    <name evidence="1" type="ORF">I551_2411</name>
</gene>
<comment type="caution">
    <text evidence="1">The sequence shown here is derived from an EMBL/GenBank/DDBJ whole genome shotgun (WGS) entry which is preliminary data.</text>
</comment>
<name>A0ABP3AIP8_MYCUL</name>
<evidence type="ECO:0000313" key="1">
    <source>
        <dbReference type="EMBL" id="EUA91083.1"/>
    </source>
</evidence>
<keyword evidence="2" id="KW-1185">Reference proteome</keyword>
<dbReference type="EMBL" id="JAOL01000095">
    <property type="protein sequence ID" value="EUA91083.1"/>
    <property type="molecule type" value="Genomic_DNA"/>
</dbReference>
<evidence type="ECO:0000313" key="2">
    <source>
        <dbReference type="Proteomes" id="UP000020681"/>
    </source>
</evidence>
<reference evidence="1 2" key="1">
    <citation type="submission" date="2014-01" db="EMBL/GenBank/DDBJ databases">
        <authorList>
            <person name="Dobos K."/>
            <person name="Lenaerts A."/>
            <person name="Ordway D."/>
            <person name="DeGroote M.A."/>
            <person name="Parker T."/>
            <person name="Sizemore C."/>
            <person name="Tallon L.J."/>
            <person name="Sadzewicz L.K."/>
            <person name="Sengamalay N."/>
            <person name="Fraser C.M."/>
            <person name="Hine E."/>
            <person name="Shefchek K.A."/>
            <person name="Das S.P."/>
            <person name="Tettelin H."/>
        </authorList>
    </citation>
    <scope>NUCLEOTIDE SEQUENCE [LARGE SCALE GENOMIC DNA]</scope>
    <source>
        <strain evidence="1 2">Harvey</strain>
    </source>
</reference>
<dbReference type="Proteomes" id="UP000020681">
    <property type="component" value="Unassembled WGS sequence"/>
</dbReference>
<proteinExistence type="predicted"/>
<organism evidence="1 2">
    <name type="scientific">Mycobacterium ulcerans str. Harvey</name>
    <dbReference type="NCBI Taxonomy" id="1299332"/>
    <lineage>
        <taxon>Bacteria</taxon>
        <taxon>Bacillati</taxon>
        <taxon>Actinomycetota</taxon>
        <taxon>Actinomycetes</taxon>
        <taxon>Mycobacteriales</taxon>
        <taxon>Mycobacteriaceae</taxon>
        <taxon>Mycobacterium</taxon>
        <taxon>Mycobacterium ulcerans group</taxon>
    </lineage>
</organism>